<dbReference type="InterPro" id="IPR054422">
    <property type="entry name" value="TetR-like_HI_0893_C"/>
</dbReference>
<evidence type="ECO:0000313" key="3">
    <source>
        <dbReference type="Proteomes" id="UP000609323"/>
    </source>
</evidence>
<comment type="caution">
    <text evidence="2">The sequence shown here is derived from an EMBL/GenBank/DDBJ whole genome shotgun (WGS) entry which is preliminary data.</text>
</comment>
<dbReference type="Gene3D" id="1.10.357.10">
    <property type="entry name" value="Tetracycline Repressor, domain 2"/>
    <property type="match status" value="1"/>
</dbReference>
<feature type="domain" description="Tetracyclin repressor-like HI-0893 C-terminal" evidence="1">
    <location>
        <begin position="21"/>
        <end position="116"/>
    </location>
</feature>
<gene>
    <name evidence="2" type="ORF">GCM10010917_13010</name>
</gene>
<reference evidence="3" key="1">
    <citation type="journal article" date="2019" name="Int. J. Syst. Evol. Microbiol.">
        <title>The Global Catalogue of Microorganisms (GCM) 10K type strain sequencing project: providing services to taxonomists for standard genome sequencing and annotation.</title>
        <authorList>
            <consortium name="The Broad Institute Genomics Platform"/>
            <consortium name="The Broad Institute Genome Sequencing Center for Infectious Disease"/>
            <person name="Wu L."/>
            <person name="Ma J."/>
        </authorList>
    </citation>
    <scope>NUCLEOTIDE SEQUENCE [LARGE SCALE GENOMIC DNA]</scope>
    <source>
        <strain evidence="3">CGMCC 1.15044</strain>
    </source>
</reference>
<organism evidence="2 3">
    <name type="scientific">Paenibacillus physcomitrellae</name>
    <dbReference type="NCBI Taxonomy" id="1619311"/>
    <lineage>
        <taxon>Bacteria</taxon>
        <taxon>Bacillati</taxon>
        <taxon>Bacillota</taxon>
        <taxon>Bacilli</taxon>
        <taxon>Bacillales</taxon>
        <taxon>Paenibacillaceae</taxon>
        <taxon>Paenibacillus</taxon>
    </lineage>
</organism>
<dbReference type="EMBL" id="BMHF01000003">
    <property type="protein sequence ID" value="GGA29406.1"/>
    <property type="molecule type" value="Genomic_DNA"/>
</dbReference>
<dbReference type="SUPFAM" id="SSF48498">
    <property type="entry name" value="Tetracyclin repressor-like, C-terminal domain"/>
    <property type="match status" value="1"/>
</dbReference>
<evidence type="ECO:0000313" key="2">
    <source>
        <dbReference type="EMBL" id="GGA29406.1"/>
    </source>
</evidence>
<sequence length="119" mass="14321">MKAKKLMSEKVFQTVDPRASLRERFEFFARNFVQYIVNNKEYYLFMEQVSNSPLLRNWCLEDTTPMYQPLFELYEEGKQQKLFQNEDLNLLVMYSIAPIAQLAKEQLTGQFQFDQNRTK</sequence>
<name>A0ABQ1FSJ7_9BACL</name>
<protein>
    <recommendedName>
        <fullName evidence="1">Tetracyclin repressor-like HI-0893 C-terminal domain-containing protein</fullName>
    </recommendedName>
</protein>
<accession>A0ABQ1FSJ7</accession>
<proteinExistence type="predicted"/>
<dbReference type="RefSeq" id="WP_094092918.1">
    <property type="nucleotide sequence ID" value="NZ_BMHF01000003.1"/>
</dbReference>
<dbReference type="InterPro" id="IPR036271">
    <property type="entry name" value="Tet_transcr_reg_TetR-rel_C_sf"/>
</dbReference>
<evidence type="ECO:0000259" key="1">
    <source>
        <dbReference type="Pfam" id="PF22604"/>
    </source>
</evidence>
<keyword evidence="3" id="KW-1185">Reference proteome</keyword>
<dbReference type="Proteomes" id="UP000609323">
    <property type="component" value="Unassembled WGS sequence"/>
</dbReference>
<dbReference type="Pfam" id="PF22604">
    <property type="entry name" value="TetR_HI_0893_C"/>
    <property type="match status" value="1"/>
</dbReference>